<dbReference type="GO" id="GO:0005886">
    <property type="term" value="C:plasma membrane"/>
    <property type="evidence" value="ECO:0007669"/>
    <property type="project" value="TreeGrafter"/>
</dbReference>
<sequence length="404" mass="42780">MAEAPNLSASGKRSALRGAMSLMAISAVGPAFLTQTTVFTQQYLASFAFAILVSVLIDIAVQLNVWRIISVSRLRGQDIANRVFPGAGHLIAVLIVLGGVAFNIGNIAGAGLGLNAMFGIDPVFGSVISAALVIAIFLVRNATRAMDVVIQVMGLVMLVMIIYAMLLTRPPVLEALRQAFVPEAPWLLFLPIVTLVGGTVGGYITFAGGHRLVDAGITGVEHVRDVTRIAVTGILITGVIRVCIFLATLGVVTAGHLLDASNPAASVFGYALGDIGYRLFGLVLFCAALTSVIGAAYTSTTFMYSWHRLIQPYSRWAVIAFIVISTAIYTGIGRPVKILVAAGALNALVLPLALACLLVAATRREIVGDYRHPRWMLVIGWITAALMVVGVVLAFQSLMTYLQS</sequence>
<evidence type="ECO:0000256" key="2">
    <source>
        <dbReference type="ARBA" id="ARBA00022692"/>
    </source>
</evidence>
<reference evidence="6 7" key="1">
    <citation type="submission" date="2016-04" db="EMBL/GenBank/DDBJ databases">
        <title>Complete Genome Sequence of Halotalea alkalilenta IHB B 13600.</title>
        <authorList>
            <person name="Swarnkar M.K."/>
            <person name="Sharma A."/>
            <person name="Kaushal K."/>
            <person name="Soni R."/>
            <person name="Rana S."/>
            <person name="Singh A.K."/>
            <person name="Gulati A."/>
        </authorList>
    </citation>
    <scope>NUCLEOTIDE SEQUENCE [LARGE SCALE GENOMIC DNA]</scope>
    <source>
        <strain evidence="6 7">IHB B 13600</strain>
    </source>
</reference>
<evidence type="ECO:0000256" key="5">
    <source>
        <dbReference type="SAM" id="Phobius"/>
    </source>
</evidence>
<evidence type="ECO:0000256" key="4">
    <source>
        <dbReference type="ARBA" id="ARBA00023136"/>
    </source>
</evidence>
<evidence type="ECO:0000313" key="6">
    <source>
        <dbReference type="EMBL" id="ANF57720.1"/>
    </source>
</evidence>
<accession>A0A172YEM9</accession>
<evidence type="ECO:0000256" key="1">
    <source>
        <dbReference type="ARBA" id="ARBA00004141"/>
    </source>
</evidence>
<dbReference type="STRING" id="376489.A5892_09790"/>
<evidence type="ECO:0000313" key="7">
    <source>
        <dbReference type="Proteomes" id="UP000077875"/>
    </source>
</evidence>
<dbReference type="AlphaFoldDB" id="A0A172YEM9"/>
<feature type="transmembrane region" description="Helical" evidence="5">
    <location>
        <begin position="15"/>
        <end position="33"/>
    </location>
</feature>
<gene>
    <name evidence="6" type="ORF">A5892_09790</name>
</gene>
<evidence type="ECO:0000256" key="3">
    <source>
        <dbReference type="ARBA" id="ARBA00022989"/>
    </source>
</evidence>
<evidence type="ECO:0008006" key="8">
    <source>
        <dbReference type="Google" id="ProtNLM"/>
    </source>
</evidence>
<keyword evidence="2 5" id="KW-0812">Transmembrane</keyword>
<keyword evidence="3 5" id="KW-1133">Transmembrane helix</keyword>
<protein>
    <recommendedName>
        <fullName evidence="8">Divalent metal cation transporter</fullName>
    </recommendedName>
</protein>
<feature type="transmembrane region" description="Helical" evidence="5">
    <location>
        <begin position="116"/>
        <end position="139"/>
    </location>
</feature>
<keyword evidence="7" id="KW-1185">Reference proteome</keyword>
<dbReference type="GO" id="GO:0005384">
    <property type="term" value="F:manganese ion transmembrane transporter activity"/>
    <property type="evidence" value="ECO:0007669"/>
    <property type="project" value="TreeGrafter"/>
</dbReference>
<dbReference type="GO" id="GO:0034755">
    <property type="term" value="P:iron ion transmembrane transport"/>
    <property type="evidence" value="ECO:0007669"/>
    <property type="project" value="TreeGrafter"/>
</dbReference>
<name>A0A172YEM9_9GAMM</name>
<dbReference type="RefSeq" id="WP_064122645.1">
    <property type="nucleotide sequence ID" value="NZ_CP015243.1"/>
</dbReference>
<dbReference type="InterPro" id="IPR001046">
    <property type="entry name" value="NRAMP_fam"/>
</dbReference>
<dbReference type="PANTHER" id="PTHR11706">
    <property type="entry name" value="SOLUTE CARRIER PROTEIN FAMILY 11 MEMBER"/>
    <property type="match status" value="1"/>
</dbReference>
<dbReference type="EMBL" id="CP015243">
    <property type="protein sequence ID" value="ANF57720.1"/>
    <property type="molecule type" value="Genomic_DNA"/>
</dbReference>
<dbReference type="Gene3D" id="1.20.1740.10">
    <property type="entry name" value="Amino acid/polyamine transporter I"/>
    <property type="match status" value="1"/>
</dbReference>
<feature type="transmembrane region" description="Helical" evidence="5">
    <location>
        <begin position="148"/>
        <end position="166"/>
    </location>
</feature>
<dbReference type="PANTHER" id="PTHR11706:SF2">
    <property type="entry name" value="TRANSPORTER PROTEIN"/>
    <property type="match status" value="1"/>
</dbReference>
<feature type="transmembrane region" description="Helical" evidence="5">
    <location>
        <begin position="45"/>
        <end position="66"/>
    </location>
</feature>
<dbReference type="KEGG" id="haa:A5892_09790"/>
<feature type="transmembrane region" description="Helical" evidence="5">
    <location>
        <begin position="229"/>
        <end position="255"/>
    </location>
</feature>
<keyword evidence="4 5" id="KW-0472">Membrane</keyword>
<dbReference type="Pfam" id="PF01566">
    <property type="entry name" value="Nramp"/>
    <property type="match status" value="1"/>
</dbReference>
<feature type="transmembrane region" description="Helical" evidence="5">
    <location>
        <begin position="87"/>
        <end position="110"/>
    </location>
</feature>
<feature type="transmembrane region" description="Helical" evidence="5">
    <location>
        <begin position="186"/>
        <end position="208"/>
    </location>
</feature>
<feature type="transmembrane region" description="Helical" evidence="5">
    <location>
        <begin position="338"/>
        <end position="362"/>
    </location>
</feature>
<feature type="transmembrane region" description="Helical" evidence="5">
    <location>
        <begin position="275"/>
        <end position="304"/>
    </location>
</feature>
<feature type="transmembrane region" description="Helical" evidence="5">
    <location>
        <begin position="316"/>
        <end position="332"/>
    </location>
</feature>
<dbReference type="GO" id="GO:0015086">
    <property type="term" value="F:cadmium ion transmembrane transporter activity"/>
    <property type="evidence" value="ECO:0007669"/>
    <property type="project" value="TreeGrafter"/>
</dbReference>
<feature type="transmembrane region" description="Helical" evidence="5">
    <location>
        <begin position="374"/>
        <end position="395"/>
    </location>
</feature>
<proteinExistence type="predicted"/>
<comment type="subcellular location">
    <subcellularLocation>
        <location evidence="1">Membrane</location>
        <topology evidence="1">Multi-pass membrane protein</topology>
    </subcellularLocation>
</comment>
<dbReference type="Proteomes" id="UP000077875">
    <property type="component" value="Chromosome"/>
</dbReference>
<organism evidence="6 7">
    <name type="scientific">Halotalea alkalilenta</name>
    <dbReference type="NCBI Taxonomy" id="376489"/>
    <lineage>
        <taxon>Bacteria</taxon>
        <taxon>Pseudomonadati</taxon>
        <taxon>Pseudomonadota</taxon>
        <taxon>Gammaproteobacteria</taxon>
        <taxon>Oceanospirillales</taxon>
        <taxon>Halomonadaceae</taxon>
        <taxon>Halotalea</taxon>
    </lineage>
</organism>